<keyword evidence="2" id="KW-1185">Reference proteome</keyword>
<gene>
    <name evidence="1" type="ORF">ORQ98_22835</name>
</gene>
<sequence length="40" mass="4451">MSTFATFFENKDVKKNNQLALPSGYDLNDKGGRRAAFLAN</sequence>
<organism evidence="1 2">
    <name type="scientific">Spartinivicinus poritis</name>
    <dbReference type="NCBI Taxonomy" id="2994640"/>
    <lineage>
        <taxon>Bacteria</taxon>
        <taxon>Pseudomonadati</taxon>
        <taxon>Pseudomonadota</taxon>
        <taxon>Gammaproteobacteria</taxon>
        <taxon>Oceanospirillales</taxon>
        <taxon>Zooshikellaceae</taxon>
        <taxon>Spartinivicinus</taxon>
    </lineage>
</organism>
<evidence type="ECO:0000313" key="1">
    <source>
        <dbReference type="EMBL" id="MDE1464801.1"/>
    </source>
</evidence>
<protein>
    <submittedName>
        <fullName evidence="1">Uncharacterized protein</fullName>
    </submittedName>
</protein>
<dbReference type="RefSeq" id="WP_274691110.1">
    <property type="nucleotide sequence ID" value="NZ_JAPMOU010000043.1"/>
</dbReference>
<dbReference type="EMBL" id="JAPMOU010000043">
    <property type="protein sequence ID" value="MDE1464801.1"/>
    <property type="molecule type" value="Genomic_DNA"/>
</dbReference>
<evidence type="ECO:0000313" key="2">
    <source>
        <dbReference type="Proteomes" id="UP001528823"/>
    </source>
</evidence>
<proteinExistence type="predicted"/>
<name>A0ABT5UEK1_9GAMM</name>
<reference evidence="1 2" key="1">
    <citation type="submission" date="2022-11" db="EMBL/GenBank/DDBJ databases">
        <title>Spartinivicinus poritis sp. nov., isolated from scleractinian coral Porites lutea.</title>
        <authorList>
            <person name="Zhang G."/>
            <person name="Cai L."/>
            <person name="Wei Q."/>
        </authorList>
    </citation>
    <scope>NUCLEOTIDE SEQUENCE [LARGE SCALE GENOMIC DNA]</scope>
    <source>
        <strain evidence="1 2">A2-2</strain>
    </source>
</reference>
<accession>A0ABT5UEK1</accession>
<dbReference type="Proteomes" id="UP001528823">
    <property type="component" value="Unassembled WGS sequence"/>
</dbReference>
<comment type="caution">
    <text evidence="1">The sequence shown here is derived from an EMBL/GenBank/DDBJ whole genome shotgun (WGS) entry which is preliminary data.</text>
</comment>